<dbReference type="SUPFAM" id="SSF53822">
    <property type="entry name" value="Periplasmic binding protein-like I"/>
    <property type="match status" value="1"/>
</dbReference>
<keyword evidence="2" id="KW-0238">DNA-binding</keyword>
<dbReference type="Gene3D" id="3.40.50.2300">
    <property type="match status" value="1"/>
</dbReference>
<evidence type="ECO:0000259" key="5">
    <source>
        <dbReference type="PROSITE" id="PS50932"/>
    </source>
</evidence>
<evidence type="ECO:0000313" key="7">
    <source>
        <dbReference type="Proteomes" id="UP001321486"/>
    </source>
</evidence>
<organism evidence="6 7">
    <name type="scientific">Frondihabitans sucicola</name>
    <dbReference type="NCBI Taxonomy" id="1268041"/>
    <lineage>
        <taxon>Bacteria</taxon>
        <taxon>Bacillati</taxon>
        <taxon>Actinomycetota</taxon>
        <taxon>Actinomycetes</taxon>
        <taxon>Micrococcales</taxon>
        <taxon>Microbacteriaceae</taxon>
        <taxon>Frondihabitans</taxon>
    </lineage>
</organism>
<evidence type="ECO:0000313" key="6">
    <source>
        <dbReference type="EMBL" id="BDZ49297.1"/>
    </source>
</evidence>
<dbReference type="RefSeq" id="WP_286346114.1">
    <property type="nucleotide sequence ID" value="NZ_AP027732.1"/>
</dbReference>
<feature type="domain" description="HTH lacI-type" evidence="5">
    <location>
        <begin position="2"/>
        <end position="56"/>
    </location>
</feature>
<proteinExistence type="predicted"/>
<dbReference type="SUPFAM" id="SSF47413">
    <property type="entry name" value="lambda repressor-like DNA-binding domains"/>
    <property type="match status" value="1"/>
</dbReference>
<feature type="compositionally biased region" description="Polar residues" evidence="4">
    <location>
        <begin position="172"/>
        <end position="188"/>
    </location>
</feature>
<evidence type="ECO:0000256" key="1">
    <source>
        <dbReference type="ARBA" id="ARBA00023015"/>
    </source>
</evidence>
<feature type="compositionally biased region" description="Low complexity" evidence="4">
    <location>
        <begin position="152"/>
        <end position="162"/>
    </location>
</feature>
<accession>A0ABN6XW82</accession>
<keyword evidence="1" id="KW-0805">Transcription regulation</keyword>
<dbReference type="Gene3D" id="1.10.260.40">
    <property type="entry name" value="lambda repressor-like DNA-binding domains"/>
    <property type="match status" value="1"/>
</dbReference>
<gene>
    <name evidence="6" type="ORF">GCM10025867_15380</name>
</gene>
<keyword evidence="7" id="KW-1185">Reference proteome</keyword>
<evidence type="ECO:0000256" key="3">
    <source>
        <dbReference type="ARBA" id="ARBA00023163"/>
    </source>
</evidence>
<dbReference type="InterPro" id="IPR028082">
    <property type="entry name" value="Peripla_BP_I"/>
</dbReference>
<dbReference type="InterPro" id="IPR010982">
    <property type="entry name" value="Lambda_DNA-bd_dom_sf"/>
</dbReference>
<dbReference type="Pfam" id="PF00356">
    <property type="entry name" value="LacI"/>
    <property type="match status" value="1"/>
</dbReference>
<protein>
    <recommendedName>
        <fullName evidence="5">HTH lacI-type domain-containing protein</fullName>
    </recommendedName>
</protein>
<dbReference type="SMART" id="SM00354">
    <property type="entry name" value="HTH_LACI"/>
    <property type="match status" value="1"/>
</dbReference>
<evidence type="ECO:0000256" key="2">
    <source>
        <dbReference type="ARBA" id="ARBA00023125"/>
    </source>
</evidence>
<dbReference type="CDD" id="cd01392">
    <property type="entry name" value="HTH_LacI"/>
    <property type="match status" value="1"/>
</dbReference>
<dbReference type="Proteomes" id="UP001321486">
    <property type="component" value="Chromosome"/>
</dbReference>
<name>A0ABN6XW82_9MICO</name>
<feature type="region of interest" description="Disordered" evidence="4">
    <location>
        <begin position="148"/>
        <end position="188"/>
    </location>
</feature>
<dbReference type="PROSITE" id="PS50932">
    <property type="entry name" value="HTH_LACI_2"/>
    <property type="match status" value="1"/>
</dbReference>
<evidence type="ECO:0000256" key="4">
    <source>
        <dbReference type="SAM" id="MobiDB-lite"/>
    </source>
</evidence>
<sequence length="188" mass="20214">MSGIQEIASATGLSKATVSRALRNLPSVAPATVMAVRRKADELGYIPSSAASGLATGRNHAVGVVVPVIDRWFYIRVLEGVDAELRRAGYDLILFNLAGQAGNRERVFHRSILRKRVDALVLLSLVFDEAEREQLELTEYPTLVIGGRHPASVTSESTTTTSPPARRPIFSGSGTEGSRTSAGRTKRA</sequence>
<dbReference type="InterPro" id="IPR000843">
    <property type="entry name" value="HTH_LacI"/>
</dbReference>
<keyword evidence="3" id="KW-0804">Transcription</keyword>
<reference evidence="7" key="1">
    <citation type="journal article" date="2019" name="Int. J. Syst. Evol. Microbiol.">
        <title>The Global Catalogue of Microorganisms (GCM) 10K type strain sequencing project: providing services to taxonomists for standard genome sequencing and annotation.</title>
        <authorList>
            <consortium name="The Broad Institute Genomics Platform"/>
            <consortium name="The Broad Institute Genome Sequencing Center for Infectious Disease"/>
            <person name="Wu L."/>
            <person name="Ma J."/>
        </authorList>
    </citation>
    <scope>NUCLEOTIDE SEQUENCE [LARGE SCALE GENOMIC DNA]</scope>
    <source>
        <strain evidence="7">NBRC 108728</strain>
    </source>
</reference>
<dbReference type="PANTHER" id="PTHR30146:SF109">
    <property type="entry name" value="HTH-TYPE TRANSCRIPTIONAL REGULATOR GALS"/>
    <property type="match status" value="1"/>
</dbReference>
<dbReference type="PANTHER" id="PTHR30146">
    <property type="entry name" value="LACI-RELATED TRANSCRIPTIONAL REPRESSOR"/>
    <property type="match status" value="1"/>
</dbReference>
<dbReference type="EMBL" id="AP027732">
    <property type="protein sequence ID" value="BDZ49297.1"/>
    <property type="molecule type" value="Genomic_DNA"/>
</dbReference>